<protein>
    <submittedName>
        <fullName evidence="2">Uncharacterized protein</fullName>
    </submittedName>
</protein>
<proteinExistence type="predicted"/>
<organism evidence="2">
    <name type="scientific">Siphoviridae sp. cttFh17</name>
    <dbReference type="NCBI Taxonomy" id="2826491"/>
    <lineage>
        <taxon>Viruses</taxon>
        <taxon>Duplodnaviria</taxon>
        <taxon>Heunggongvirae</taxon>
        <taxon>Uroviricota</taxon>
        <taxon>Caudoviricetes</taxon>
    </lineage>
</organism>
<reference evidence="2" key="1">
    <citation type="journal article" date="2021" name="Proc. Natl. Acad. Sci. U.S.A.">
        <title>A Catalog of Tens of Thousands of Viruses from Human Metagenomes Reveals Hidden Associations with Chronic Diseases.</title>
        <authorList>
            <person name="Tisza M.J."/>
            <person name="Buck C.B."/>
        </authorList>
    </citation>
    <scope>NUCLEOTIDE SEQUENCE</scope>
    <source>
        <strain evidence="2">CttFh17</strain>
    </source>
</reference>
<accession>A0A8S5NJH3</accession>
<sequence length="189" mass="21798">MAYQKKATTTSATKTKAEDAKVEKDTVKETVAEVKKPKKYEPDDLIPCRSMYAGTLLFTGDKTKITYEFSNMGDFRYIEYQDLLSALLVRKKSLFAPYIIIEDEELLENIHWQEVKKVYDGLYDREDLINLINLPTMRFSEEFRKLPSGFKNTIATMVSEMISEGTFDSMNKIKIIDEECGTDLKLLAE</sequence>
<feature type="compositionally biased region" description="Basic and acidic residues" evidence="1">
    <location>
        <begin position="15"/>
        <end position="24"/>
    </location>
</feature>
<dbReference type="EMBL" id="BK015176">
    <property type="protein sequence ID" value="DAD94495.1"/>
    <property type="molecule type" value="Genomic_DNA"/>
</dbReference>
<name>A0A8S5NJH3_9CAUD</name>
<feature type="compositionally biased region" description="Low complexity" evidence="1">
    <location>
        <begin position="1"/>
        <end position="14"/>
    </location>
</feature>
<evidence type="ECO:0000256" key="1">
    <source>
        <dbReference type="SAM" id="MobiDB-lite"/>
    </source>
</evidence>
<evidence type="ECO:0000313" key="2">
    <source>
        <dbReference type="EMBL" id="DAD94495.1"/>
    </source>
</evidence>
<feature type="region of interest" description="Disordered" evidence="1">
    <location>
        <begin position="1"/>
        <end position="24"/>
    </location>
</feature>